<accession>A0A9D3PQI0</accession>
<dbReference type="InterPro" id="IPR051748">
    <property type="entry name" value="TNF_Ligand_Superfamily"/>
</dbReference>
<dbReference type="AlphaFoldDB" id="A0A9D3PQI0"/>
<dbReference type="PANTHER" id="PTHR15151:SF24">
    <property type="entry name" value="A PROLIFERATION-INDUCING LIGAND-LIKE PROTEIN-RELATED"/>
    <property type="match status" value="1"/>
</dbReference>
<evidence type="ECO:0000313" key="10">
    <source>
        <dbReference type="Proteomes" id="UP001046870"/>
    </source>
</evidence>
<proteinExistence type="inferred from homology"/>
<reference evidence="9" key="1">
    <citation type="submission" date="2021-01" db="EMBL/GenBank/DDBJ databases">
        <authorList>
            <person name="Zahm M."/>
            <person name="Roques C."/>
            <person name="Cabau C."/>
            <person name="Klopp C."/>
            <person name="Donnadieu C."/>
            <person name="Jouanno E."/>
            <person name="Lampietro C."/>
            <person name="Louis A."/>
            <person name="Herpin A."/>
            <person name="Echchiki A."/>
            <person name="Berthelot C."/>
            <person name="Parey E."/>
            <person name="Roest-Crollius H."/>
            <person name="Braasch I."/>
            <person name="Postlethwait J."/>
            <person name="Bobe J."/>
            <person name="Montfort J."/>
            <person name="Bouchez O."/>
            <person name="Begum T."/>
            <person name="Mejri S."/>
            <person name="Adams A."/>
            <person name="Chen W.-J."/>
            <person name="Guiguen Y."/>
        </authorList>
    </citation>
    <scope>NUCLEOTIDE SEQUENCE</scope>
    <source>
        <strain evidence="9">YG-15Mar2019-1</strain>
        <tissue evidence="9">Brain</tissue>
    </source>
</reference>
<gene>
    <name evidence="9" type="ORF">MATL_G00176200</name>
</gene>
<dbReference type="EMBL" id="JAFDVH010000015">
    <property type="protein sequence ID" value="KAG7463407.1"/>
    <property type="molecule type" value="Genomic_DNA"/>
</dbReference>
<keyword evidence="4" id="KW-0964">Secreted</keyword>
<dbReference type="GO" id="GO:0006955">
    <property type="term" value="P:immune response"/>
    <property type="evidence" value="ECO:0007669"/>
    <property type="project" value="InterPro"/>
</dbReference>
<dbReference type="PROSITE" id="PS50049">
    <property type="entry name" value="THD_2"/>
    <property type="match status" value="1"/>
</dbReference>
<evidence type="ECO:0000256" key="4">
    <source>
        <dbReference type="ARBA" id="ARBA00022525"/>
    </source>
</evidence>
<keyword evidence="7" id="KW-0472">Membrane</keyword>
<keyword evidence="7" id="KW-1133">Transmembrane helix</keyword>
<comment type="caution">
    <text evidence="9">The sequence shown here is derived from an EMBL/GenBank/DDBJ whole genome shotgun (WGS) entry which is preliminary data.</text>
</comment>
<keyword evidence="6" id="KW-0325">Glycoprotein</keyword>
<dbReference type="Pfam" id="PF00229">
    <property type="entry name" value="TNF"/>
    <property type="match status" value="1"/>
</dbReference>
<keyword evidence="7" id="KW-0812">Transmembrane</keyword>
<dbReference type="GO" id="GO:0005125">
    <property type="term" value="F:cytokine activity"/>
    <property type="evidence" value="ECO:0007669"/>
    <property type="project" value="UniProtKB-KW"/>
</dbReference>
<dbReference type="GO" id="GO:0016020">
    <property type="term" value="C:membrane"/>
    <property type="evidence" value="ECO:0007669"/>
    <property type="project" value="InterPro"/>
</dbReference>
<evidence type="ECO:0000256" key="1">
    <source>
        <dbReference type="ARBA" id="ARBA00004613"/>
    </source>
</evidence>
<protein>
    <recommendedName>
        <fullName evidence="8">THD domain-containing protein</fullName>
    </recommendedName>
</protein>
<comment type="subcellular location">
    <subcellularLocation>
        <location evidence="1">Secreted</location>
    </subcellularLocation>
</comment>
<evidence type="ECO:0000313" key="9">
    <source>
        <dbReference type="EMBL" id="KAG7463407.1"/>
    </source>
</evidence>
<dbReference type="GO" id="GO:0005164">
    <property type="term" value="F:tumor necrosis factor receptor binding"/>
    <property type="evidence" value="ECO:0007669"/>
    <property type="project" value="InterPro"/>
</dbReference>
<dbReference type="GO" id="GO:0005615">
    <property type="term" value="C:extracellular space"/>
    <property type="evidence" value="ECO:0007669"/>
    <property type="project" value="UniProtKB-KW"/>
</dbReference>
<dbReference type="Proteomes" id="UP001046870">
    <property type="component" value="Chromosome 15"/>
</dbReference>
<dbReference type="GO" id="GO:0030890">
    <property type="term" value="P:positive regulation of B cell proliferation"/>
    <property type="evidence" value="ECO:0007669"/>
    <property type="project" value="TreeGrafter"/>
</dbReference>
<dbReference type="PANTHER" id="PTHR15151">
    <property type="entry name" value="PROTEIN EIGER"/>
    <property type="match status" value="1"/>
</dbReference>
<keyword evidence="3" id="KW-0202">Cytokine</keyword>
<evidence type="ECO:0000256" key="5">
    <source>
        <dbReference type="ARBA" id="ARBA00023157"/>
    </source>
</evidence>
<evidence type="ECO:0000256" key="7">
    <source>
        <dbReference type="SAM" id="Phobius"/>
    </source>
</evidence>
<feature type="domain" description="THD" evidence="8">
    <location>
        <begin position="94"/>
        <end position="239"/>
    </location>
</feature>
<dbReference type="InterPro" id="IPR006052">
    <property type="entry name" value="TNF_dom"/>
</dbReference>
<name>A0A9D3PQI0_MEGAT</name>
<dbReference type="OrthoDB" id="5947373at2759"/>
<sequence>MLEEFVTSSPRAGQVVRRRRLAWVLLVLALAVVVSAAMAGLALYRVQTLQAQVASPWSEELPGRGERLGDPTAIIPLGTRQLQEPGRYEDGEGDLQRLSGELEPVLSRDTPKTRQDGHTSVPLRVTLLRGTALQEEDSTILVREGGFYFVYSQVYYTDKTFAMGHIILQKKRNVAADDLQEVPLFRCIQDMNQNLPHNTCYTAGVVRLQAGDKVELLIPRQSASVSLDTDSTFFGAFKML</sequence>
<evidence type="ECO:0000256" key="6">
    <source>
        <dbReference type="ARBA" id="ARBA00023180"/>
    </source>
</evidence>
<evidence type="ECO:0000259" key="8">
    <source>
        <dbReference type="PROSITE" id="PS50049"/>
    </source>
</evidence>
<dbReference type="InterPro" id="IPR008983">
    <property type="entry name" value="Tumour_necrosis_fac-like_dom"/>
</dbReference>
<organism evidence="9 10">
    <name type="scientific">Megalops atlanticus</name>
    <name type="common">Tarpon</name>
    <name type="synonym">Clupea gigantea</name>
    <dbReference type="NCBI Taxonomy" id="7932"/>
    <lineage>
        <taxon>Eukaryota</taxon>
        <taxon>Metazoa</taxon>
        <taxon>Chordata</taxon>
        <taxon>Craniata</taxon>
        <taxon>Vertebrata</taxon>
        <taxon>Euteleostomi</taxon>
        <taxon>Actinopterygii</taxon>
        <taxon>Neopterygii</taxon>
        <taxon>Teleostei</taxon>
        <taxon>Elopiformes</taxon>
        <taxon>Megalopidae</taxon>
        <taxon>Megalops</taxon>
    </lineage>
</organism>
<dbReference type="SUPFAM" id="SSF49842">
    <property type="entry name" value="TNF-like"/>
    <property type="match status" value="1"/>
</dbReference>
<feature type="transmembrane region" description="Helical" evidence="7">
    <location>
        <begin position="21"/>
        <end position="44"/>
    </location>
</feature>
<evidence type="ECO:0000256" key="3">
    <source>
        <dbReference type="ARBA" id="ARBA00022514"/>
    </source>
</evidence>
<keyword evidence="5" id="KW-1015">Disulfide bond</keyword>
<keyword evidence="10" id="KW-1185">Reference proteome</keyword>
<dbReference type="Gene3D" id="2.60.120.40">
    <property type="match status" value="1"/>
</dbReference>
<evidence type="ECO:0000256" key="2">
    <source>
        <dbReference type="ARBA" id="ARBA00008670"/>
    </source>
</evidence>
<comment type="similarity">
    <text evidence="2">Belongs to the tumor necrosis factor family.</text>
</comment>